<sequence length="545" mass="59802">MRTVGSLQPPVPPQPSVPPPRPMQGPPLLVRLGRPRGQRPPPPPPSHPMLTRGRAAALGARPKLHVASSSLASTSASPIPANYRRALADANWRAAMVDEYEALRANDTWRLVPRPPGANIVTGKWIVRHKFHADGSLARHKARWVVRGFSQQHGIDYNETFSPVVKQATIRVVLSIAVSRDWPIHQLDVKNAFLHGHMDDTVYCQQPPGFVDPSAPDHVCLLQKSLYGLKQAPRAWYQWFATYIRCLGFVPAVSDTSLFVYKEGTGTAYLLLYVDDIVLTASSSTLLQTIMGCLPSEFAVTNLGTLHHFLGISVTRSSDGLFLSQRQYALDLLQRAGMAECHSTATPVDTRAKLSATDGSPVADPSEYRSLAAYLGKSSPQSLTAYSDADWAGCPDSRRSTSGYCVFLGNNLVSWSSKRQTTVSRSSAEAEYRVVAHAVAESCWLRQLLQELHVSIASPTIVYYDNVSAVYMAGNPVHHHRTKHIEIDIHFVREKVALGQVRVLHVPSSHQFADIMTKSLPVQLFTEFRSSLCVRGPPAATAGGC</sequence>
<feature type="region of interest" description="Disordered" evidence="1">
    <location>
        <begin position="1"/>
        <end position="51"/>
    </location>
</feature>
<feature type="compositionally biased region" description="Pro residues" evidence="1">
    <location>
        <begin position="38"/>
        <end position="47"/>
    </location>
</feature>
<dbReference type="PANTHER" id="PTHR11439">
    <property type="entry name" value="GAG-POL-RELATED RETROTRANSPOSON"/>
    <property type="match status" value="1"/>
</dbReference>
<dbReference type="CDD" id="cd09272">
    <property type="entry name" value="RNase_HI_RT_Ty1"/>
    <property type="match status" value="1"/>
</dbReference>
<proteinExistence type="predicted"/>
<feature type="domain" description="Reverse transcriptase Ty1/copia-type" evidence="2">
    <location>
        <begin position="106"/>
        <end position="348"/>
    </location>
</feature>
<dbReference type="PANTHER" id="PTHR11439:SF524">
    <property type="entry name" value="RNA-DIRECTED DNA POLYMERASE, PROTEIN KINASE RLK-PELLE-DLSV FAMILY"/>
    <property type="match status" value="1"/>
</dbReference>
<dbReference type="EMBL" id="CP144747">
    <property type="protein sequence ID" value="WVZ62807.1"/>
    <property type="molecule type" value="Genomic_DNA"/>
</dbReference>
<feature type="compositionally biased region" description="Pro residues" evidence="1">
    <location>
        <begin position="9"/>
        <end position="25"/>
    </location>
</feature>
<accession>A0AAQ3SZS3</accession>
<dbReference type="AlphaFoldDB" id="A0AAQ3SZS3"/>
<dbReference type="Proteomes" id="UP001341281">
    <property type="component" value="Chromosome 03"/>
</dbReference>
<dbReference type="InterPro" id="IPR043502">
    <property type="entry name" value="DNA/RNA_pol_sf"/>
</dbReference>
<evidence type="ECO:0000313" key="4">
    <source>
        <dbReference type="Proteomes" id="UP001341281"/>
    </source>
</evidence>
<name>A0AAQ3SZS3_PASNO</name>
<keyword evidence="4" id="KW-1185">Reference proteome</keyword>
<protein>
    <recommendedName>
        <fullName evidence="2">Reverse transcriptase Ty1/copia-type domain-containing protein</fullName>
    </recommendedName>
</protein>
<dbReference type="SUPFAM" id="SSF56672">
    <property type="entry name" value="DNA/RNA polymerases"/>
    <property type="match status" value="1"/>
</dbReference>
<dbReference type="InterPro" id="IPR013103">
    <property type="entry name" value="RVT_2"/>
</dbReference>
<evidence type="ECO:0000259" key="2">
    <source>
        <dbReference type="Pfam" id="PF07727"/>
    </source>
</evidence>
<evidence type="ECO:0000256" key="1">
    <source>
        <dbReference type="SAM" id="MobiDB-lite"/>
    </source>
</evidence>
<gene>
    <name evidence="3" type="ORF">U9M48_012509</name>
</gene>
<evidence type="ECO:0000313" key="3">
    <source>
        <dbReference type="EMBL" id="WVZ62807.1"/>
    </source>
</evidence>
<organism evidence="3 4">
    <name type="scientific">Paspalum notatum var. saurae</name>
    <dbReference type="NCBI Taxonomy" id="547442"/>
    <lineage>
        <taxon>Eukaryota</taxon>
        <taxon>Viridiplantae</taxon>
        <taxon>Streptophyta</taxon>
        <taxon>Embryophyta</taxon>
        <taxon>Tracheophyta</taxon>
        <taxon>Spermatophyta</taxon>
        <taxon>Magnoliopsida</taxon>
        <taxon>Liliopsida</taxon>
        <taxon>Poales</taxon>
        <taxon>Poaceae</taxon>
        <taxon>PACMAD clade</taxon>
        <taxon>Panicoideae</taxon>
        <taxon>Andropogonodae</taxon>
        <taxon>Paspaleae</taxon>
        <taxon>Paspalinae</taxon>
        <taxon>Paspalum</taxon>
    </lineage>
</organism>
<reference evidence="3 4" key="1">
    <citation type="submission" date="2024-02" db="EMBL/GenBank/DDBJ databases">
        <title>High-quality chromosome-scale genome assembly of Pensacola bahiagrass (Paspalum notatum Flugge var. saurae).</title>
        <authorList>
            <person name="Vega J.M."/>
            <person name="Podio M."/>
            <person name="Orjuela J."/>
            <person name="Siena L.A."/>
            <person name="Pessino S.C."/>
            <person name="Combes M.C."/>
            <person name="Mariac C."/>
            <person name="Albertini E."/>
            <person name="Pupilli F."/>
            <person name="Ortiz J.P.A."/>
            <person name="Leblanc O."/>
        </authorList>
    </citation>
    <scope>NUCLEOTIDE SEQUENCE [LARGE SCALE GENOMIC DNA]</scope>
    <source>
        <strain evidence="3">R1</strain>
        <tissue evidence="3">Leaf</tissue>
    </source>
</reference>
<dbReference type="Pfam" id="PF07727">
    <property type="entry name" value="RVT_2"/>
    <property type="match status" value="1"/>
</dbReference>